<feature type="transmembrane region" description="Helical" evidence="5">
    <location>
        <begin position="312"/>
        <end position="331"/>
    </location>
</feature>
<comment type="similarity">
    <text evidence="1 3">Belongs to the short-chain dehydrogenases/reductases (SDR) family.</text>
</comment>
<accession>A0A6M5YJ22</accession>
<dbReference type="PANTHER" id="PTHR43391">
    <property type="entry name" value="RETINOL DEHYDROGENASE-RELATED"/>
    <property type="match status" value="1"/>
</dbReference>
<proteinExistence type="inferred from homology"/>
<dbReference type="Gene3D" id="3.40.50.720">
    <property type="entry name" value="NAD(P)-binding Rossmann-like Domain"/>
    <property type="match status" value="1"/>
</dbReference>
<keyword evidence="5" id="KW-1133">Transmembrane helix</keyword>
<dbReference type="InterPro" id="IPR002347">
    <property type="entry name" value="SDR_fam"/>
</dbReference>
<dbReference type="GO" id="GO:0016491">
    <property type="term" value="F:oxidoreductase activity"/>
    <property type="evidence" value="ECO:0007669"/>
    <property type="project" value="UniProtKB-KW"/>
</dbReference>
<evidence type="ECO:0000256" key="3">
    <source>
        <dbReference type="RuleBase" id="RU000363"/>
    </source>
</evidence>
<evidence type="ECO:0000313" key="6">
    <source>
        <dbReference type="EMBL" id="QJW93554.1"/>
    </source>
</evidence>
<dbReference type="KEGG" id="ftj:FTUN_1061"/>
<reference evidence="7" key="1">
    <citation type="submission" date="2020-05" db="EMBL/GenBank/DDBJ databases">
        <title>Frigoriglobus tundricola gen. nov., sp. nov., a psychrotolerant cellulolytic planctomycete of the family Gemmataceae with two divergent copies of 16S rRNA gene.</title>
        <authorList>
            <person name="Kulichevskaya I.S."/>
            <person name="Ivanova A.A."/>
            <person name="Naumoff D.G."/>
            <person name="Beletsky A.V."/>
            <person name="Rijpstra W.I.C."/>
            <person name="Sinninghe Damste J.S."/>
            <person name="Mardanov A.V."/>
            <person name="Ravin N.V."/>
            <person name="Dedysh S.N."/>
        </authorList>
    </citation>
    <scope>NUCLEOTIDE SEQUENCE [LARGE SCALE GENOMIC DNA]</scope>
    <source>
        <strain evidence="7">PL17</strain>
    </source>
</reference>
<dbReference type="EMBL" id="CP053452">
    <property type="protein sequence ID" value="QJW93554.1"/>
    <property type="molecule type" value="Genomic_DNA"/>
</dbReference>
<dbReference type="PRINTS" id="PR00081">
    <property type="entry name" value="GDHRDH"/>
</dbReference>
<dbReference type="Proteomes" id="UP000503447">
    <property type="component" value="Chromosome"/>
</dbReference>
<keyword evidence="2" id="KW-0560">Oxidoreductase</keyword>
<dbReference type="PANTHER" id="PTHR43391:SF82">
    <property type="entry name" value="OXIDOREDUCTASE SADH-RELATED"/>
    <property type="match status" value="1"/>
</dbReference>
<dbReference type="InterPro" id="IPR020904">
    <property type="entry name" value="Sc_DH/Rdtase_CS"/>
</dbReference>
<dbReference type="AlphaFoldDB" id="A0A6M5YJ22"/>
<evidence type="ECO:0000256" key="5">
    <source>
        <dbReference type="SAM" id="Phobius"/>
    </source>
</evidence>
<evidence type="ECO:0000313" key="7">
    <source>
        <dbReference type="Proteomes" id="UP000503447"/>
    </source>
</evidence>
<dbReference type="RefSeq" id="WP_171469725.1">
    <property type="nucleotide sequence ID" value="NZ_CP053452.2"/>
</dbReference>
<dbReference type="Pfam" id="PF00106">
    <property type="entry name" value="adh_short"/>
    <property type="match status" value="1"/>
</dbReference>
<protein>
    <submittedName>
        <fullName evidence="6">Short-chain dehydrogenase/reductase SDR</fullName>
    </submittedName>
</protein>
<organism evidence="6 7">
    <name type="scientific">Frigoriglobus tundricola</name>
    <dbReference type="NCBI Taxonomy" id="2774151"/>
    <lineage>
        <taxon>Bacteria</taxon>
        <taxon>Pseudomonadati</taxon>
        <taxon>Planctomycetota</taxon>
        <taxon>Planctomycetia</taxon>
        <taxon>Gemmatales</taxon>
        <taxon>Gemmataceae</taxon>
        <taxon>Frigoriglobus</taxon>
    </lineage>
</organism>
<evidence type="ECO:0000256" key="1">
    <source>
        <dbReference type="ARBA" id="ARBA00006484"/>
    </source>
</evidence>
<dbReference type="SUPFAM" id="SSF51735">
    <property type="entry name" value="NAD(P)-binding Rossmann-fold domains"/>
    <property type="match status" value="1"/>
</dbReference>
<gene>
    <name evidence="6" type="ORF">FTUN_1061</name>
</gene>
<dbReference type="InterPro" id="IPR036291">
    <property type="entry name" value="NAD(P)-bd_dom_sf"/>
</dbReference>
<dbReference type="PRINTS" id="PR00080">
    <property type="entry name" value="SDRFAMILY"/>
</dbReference>
<evidence type="ECO:0000256" key="2">
    <source>
        <dbReference type="ARBA" id="ARBA00023002"/>
    </source>
</evidence>
<evidence type="ECO:0000256" key="4">
    <source>
        <dbReference type="SAM" id="MobiDB-lite"/>
    </source>
</evidence>
<keyword evidence="5" id="KW-0812">Transmembrane</keyword>
<sequence length="335" mass="35734">MSVSLKPLREQVIVITGASSGIGLATAQAAARGGARVVLAARNEPALAEIVRDIARAGGTAVHVEADVSRREDVEKIAQVAVARFGGFDTWVNNAGQGLYGTLEQVSEGDQRRLFDVNFWSQVYGSLVAVKHLKSRGGALINIGSVASEMAFPLLGMYAATKHAVKGFTESLRMELEAERAPISVTLVKPTGIDTPFPQHAKNYMDREPRLPDPVYRPEEVAAAVLQAATRPERDVYVGTAARVMSTVGRQVPRAMDRLGERVLMGQEVRPEAPRNPEGALYKPGTGGRVRGEHPGPVLPVSVYNRADRHPILGGLLLLGVAGAAVALLSGSSRR</sequence>
<name>A0A6M5YJ22_9BACT</name>
<feature type="region of interest" description="Disordered" evidence="4">
    <location>
        <begin position="271"/>
        <end position="294"/>
    </location>
</feature>
<dbReference type="NCBIfam" id="NF005495">
    <property type="entry name" value="PRK07109.1"/>
    <property type="match status" value="1"/>
</dbReference>
<keyword evidence="7" id="KW-1185">Reference proteome</keyword>
<keyword evidence="5" id="KW-0472">Membrane</keyword>
<dbReference type="PROSITE" id="PS00061">
    <property type="entry name" value="ADH_SHORT"/>
    <property type="match status" value="1"/>
</dbReference>